<reference evidence="10" key="1">
    <citation type="journal article" date="2017" name="Nat. Microbiol.">
        <title>Global analysis of biosynthetic gene clusters reveals vast potential of secondary metabolite production in Penicillium species.</title>
        <authorList>
            <person name="Nielsen J.C."/>
            <person name="Grijseels S."/>
            <person name="Prigent S."/>
            <person name="Ji B."/>
            <person name="Dainat J."/>
            <person name="Nielsen K.F."/>
            <person name="Frisvad J.C."/>
            <person name="Workman M."/>
            <person name="Nielsen J."/>
        </authorList>
    </citation>
    <scope>NUCLEOTIDE SEQUENCE [LARGE SCALE GENOMIC DNA]</scope>
    <source>
        <strain evidence="10">IBT 13039</strain>
    </source>
</reference>
<dbReference type="InterPro" id="IPR014756">
    <property type="entry name" value="Ig_E-set"/>
</dbReference>
<dbReference type="Proteomes" id="UP000191691">
    <property type="component" value="Unassembled WGS sequence"/>
</dbReference>
<comment type="similarity">
    <text evidence="1">Belongs to the helicase family. SKI2 subfamily.</text>
</comment>
<dbReference type="FunFam" id="3.40.50.300:FF:000102">
    <property type="entry name" value="RNA helicase, activating signal cointegrator 1"/>
    <property type="match status" value="1"/>
</dbReference>
<dbReference type="CDD" id="cd18020">
    <property type="entry name" value="DEXHc_ASCC3_1"/>
    <property type="match status" value="1"/>
</dbReference>
<dbReference type="FunFam" id="1.10.3380.10:FF:000002">
    <property type="entry name" value="Activating signal cointegrator 1 complex subunit 3"/>
    <property type="match status" value="1"/>
</dbReference>
<dbReference type="Gene3D" id="1.10.150.20">
    <property type="entry name" value="5' to 3' exonuclease, C-terminal subdomain"/>
    <property type="match status" value="1"/>
</dbReference>
<dbReference type="Pfam" id="PF00270">
    <property type="entry name" value="DEAD"/>
    <property type="match status" value="2"/>
</dbReference>
<dbReference type="Pfam" id="PF00271">
    <property type="entry name" value="Helicase_C"/>
    <property type="match status" value="2"/>
</dbReference>
<dbReference type="InterPro" id="IPR057842">
    <property type="entry name" value="WH_MER3"/>
</dbReference>
<dbReference type="FunFam" id="2.60.40.150:FF:000004">
    <property type="entry name" value="RNA helicase, activating signal cointegrator 1"/>
    <property type="match status" value="1"/>
</dbReference>
<dbReference type="InterPro" id="IPR004179">
    <property type="entry name" value="Sec63-dom"/>
</dbReference>
<dbReference type="InterPro" id="IPR011545">
    <property type="entry name" value="DEAD/DEAH_box_helicase_dom"/>
</dbReference>
<dbReference type="SUPFAM" id="SSF52540">
    <property type="entry name" value="P-loop containing nucleoside triphosphate hydrolases"/>
    <property type="match status" value="4"/>
</dbReference>
<feature type="domain" description="Helicase ATP-binding" evidence="7">
    <location>
        <begin position="292"/>
        <end position="485"/>
    </location>
</feature>
<dbReference type="FunFam" id="1.10.10.10:FF:000012">
    <property type="entry name" value="U5 small nuclear ribonucleoprotein helicase"/>
    <property type="match status" value="1"/>
</dbReference>
<dbReference type="InterPro" id="IPR003593">
    <property type="entry name" value="AAA+_ATPase"/>
</dbReference>
<dbReference type="FunFam" id="3.40.50.300:FF:000062">
    <property type="entry name" value="U5 small nuclear ribonucleoprotein helicase"/>
    <property type="match status" value="1"/>
</dbReference>
<dbReference type="CDD" id="cd18795">
    <property type="entry name" value="SF2_C_Ski2"/>
    <property type="match status" value="2"/>
</dbReference>
<dbReference type="PROSITE" id="PS51192">
    <property type="entry name" value="HELICASE_ATP_BIND_1"/>
    <property type="match status" value="2"/>
</dbReference>
<evidence type="ECO:0000256" key="6">
    <source>
        <dbReference type="SAM" id="MobiDB-lite"/>
    </source>
</evidence>
<dbReference type="InterPro" id="IPR035892">
    <property type="entry name" value="C2_domain_sf"/>
</dbReference>
<dbReference type="OMA" id="MCSATEF"/>
<dbReference type="Gene3D" id="2.60.40.150">
    <property type="entry name" value="C2 domain"/>
    <property type="match status" value="2"/>
</dbReference>
<dbReference type="FunFam" id="1.10.3380.10:FF:000009">
    <property type="entry name" value="DEAD/DEAH box helicase, putative"/>
    <property type="match status" value="1"/>
</dbReference>
<dbReference type="FunFam" id="3.40.50.300:FF:000231">
    <property type="entry name" value="Activating signal cointegrator 1 complex subunit 3"/>
    <property type="match status" value="1"/>
</dbReference>
<evidence type="ECO:0000313" key="9">
    <source>
        <dbReference type="EMBL" id="OQE95616.1"/>
    </source>
</evidence>
<dbReference type="InterPro" id="IPR027417">
    <property type="entry name" value="P-loop_NTPase"/>
</dbReference>
<evidence type="ECO:0000313" key="10">
    <source>
        <dbReference type="Proteomes" id="UP000191691"/>
    </source>
</evidence>
<dbReference type="GO" id="GO:0003676">
    <property type="term" value="F:nucleic acid binding"/>
    <property type="evidence" value="ECO:0007669"/>
    <property type="project" value="InterPro"/>
</dbReference>
<organism evidence="9 10">
    <name type="scientific">Penicillium nalgiovense</name>
    <dbReference type="NCBI Taxonomy" id="60175"/>
    <lineage>
        <taxon>Eukaryota</taxon>
        <taxon>Fungi</taxon>
        <taxon>Dikarya</taxon>
        <taxon>Ascomycota</taxon>
        <taxon>Pezizomycotina</taxon>
        <taxon>Eurotiomycetes</taxon>
        <taxon>Eurotiomycetidae</taxon>
        <taxon>Eurotiales</taxon>
        <taxon>Aspergillaceae</taxon>
        <taxon>Penicillium</taxon>
    </lineage>
</organism>
<dbReference type="InterPro" id="IPR014001">
    <property type="entry name" value="Helicase_ATP-bd"/>
</dbReference>
<dbReference type="EMBL" id="MOOB01000002">
    <property type="protein sequence ID" value="OQE95616.1"/>
    <property type="molecule type" value="Genomic_DNA"/>
</dbReference>
<dbReference type="InterPro" id="IPR036390">
    <property type="entry name" value="WH_DNA-bd_sf"/>
</dbReference>
<dbReference type="GO" id="GO:0005524">
    <property type="term" value="F:ATP binding"/>
    <property type="evidence" value="ECO:0007669"/>
    <property type="project" value="UniProtKB-KW"/>
</dbReference>
<feature type="domain" description="Helicase C-terminal" evidence="8">
    <location>
        <begin position="516"/>
        <end position="719"/>
    </location>
</feature>
<dbReference type="PROSITE" id="PS51194">
    <property type="entry name" value="HELICASE_CTER"/>
    <property type="match status" value="2"/>
</dbReference>
<comment type="caution">
    <text evidence="9">The sequence shown here is derived from an EMBL/GenBank/DDBJ whole genome shotgun (WGS) entry which is preliminary data.</text>
</comment>
<dbReference type="SUPFAM" id="SSF158702">
    <property type="entry name" value="Sec63 N-terminal domain-like"/>
    <property type="match status" value="2"/>
</dbReference>
<keyword evidence="5" id="KW-0067">ATP-binding</keyword>
<feature type="region of interest" description="Disordered" evidence="6">
    <location>
        <begin position="1911"/>
        <end position="1944"/>
    </location>
</feature>
<dbReference type="Gene3D" id="1.10.3380.10">
    <property type="entry name" value="Sec63 N-terminal domain-like domain"/>
    <property type="match status" value="2"/>
</dbReference>
<dbReference type="Gene3D" id="1.10.10.10">
    <property type="entry name" value="Winged helix-like DNA-binding domain superfamily/Winged helix DNA-binding domain"/>
    <property type="match status" value="2"/>
</dbReference>
<dbReference type="FunFam" id="3.40.50.300:FF:000198">
    <property type="entry name" value="Activating signal cointegrator 1 complex subunit"/>
    <property type="match status" value="1"/>
</dbReference>
<dbReference type="FunFam" id="1.10.10.10:FF:000024">
    <property type="entry name" value="U5 small nuclear ribonucleoprotein helicase"/>
    <property type="match status" value="1"/>
</dbReference>
<dbReference type="SMART" id="SM00487">
    <property type="entry name" value="DEXDc"/>
    <property type="match status" value="2"/>
</dbReference>
<dbReference type="Pfam" id="PF23445">
    <property type="entry name" value="WHD_SNRNP200"/>
    <property type="match status" value="2"/>
</dbReference>
<evidence type="ECO:0000259" key="7">
    <source>
        <dbReference type="PROSITE" id="PS51192"/>
    </source>
</evidence>
<accession>A0A1V6Z7D9</accession>
<dbReference type="PANTHER" id="PTHR47961:SF13">
    <property type="entry name" value="ACTIVATING SIGNAL COINTEGRATOR 1 COMPLEX SUBUNIT 3"/>
    <property type="match status" value="1"/>
</dbReference>
<keyword evidence="10" id="KW-1185">Reference proteome</keyword>
<evidence type="ECO:0000259" key="8">
    <source>
        <dbReference type="PROSITE" id="PS51194"/>
    </source>
</evidence>
<dbReference type="GO" id="GO:0004386">
    <property type="term" value="F:helicase activity"/>
    <property type="evidence" value="ECO:0007669"/>
    <property type="project" value="UniProtKB-KW"/>
</dbReference>
<evidence type="ECO:0000256" key="1">
    <source>
        <dbReference type="ARBA" id="ARBA00010140"/>
    </source>
</evidence>
<dbReference type="PANTHER" id="PTHR47961">
    <property type="entry name" value="DNA POLYMERASE THETA, PUTATIVE (AFU_ORTHOLOGUE AFUA_1G05260)-RELATED"/>
    <property type="match status" value="1"/>
</dbReference>
<dbReference type="STRING" id="60175.A0A1V6Z7D9"/>
<dbReference type="FunFam" id="1.10.150.20:FF:000004">
    <property type="entry name" value="U5 small nuclear ribonucleoprotein helicase"/>
    <property type="match status" value="1"/>
</dbReference>
<dbReference type="GO" id="GO:0016787">
    <property type="term" value="F:hydrolase activity"/>
    <property type="evidence" value="ECO:0007669"/>
    <property type="project" value="UniProtKB-KW"/>
</dbReference>
<protein>
    <submittedName>
        <fullName evidence="9">Uncharacterized protein</fullName>
    </submittedName>
</protein>
<dbReference type="SMART" id="SM00973">
    <property type="entry name" value="Sec63"/>
    <property type="match status" value="2"/>
</dbReference>
<dbReference type="SUPFAM" id="SSF46785">
    <property type="entry name" value="Winged helix' DNA-binding domain"/>
    <property type="match status" value="2"/>
</dbReference>
<evidence type="ECO:0000256" key="4">
    <source>
        <dbReference type="ARBA" id="ARBA00022806"/>
    </source>
</evidence>
<dbReference type="GO" id="GO:0032991">
    <property type="term" value="C:protein-containing complex"/>
    <property type="evidence" value="ECO:0007669"/>
    <property type="project" value="UniProtKB-ARBA"/>
</dbReference>
<evidence type="ECO:0000256" key="3">
    <source>
        <dbReference type="ARBA" id="ARBA00022801"/>
    </source>
</evidence>
<dbReference type="SMART" id="SM00490">
    <property type="entry name" value="HELICc"/>
    <property type="match status" value="2"/>
</dbReference>
<keyword evidence="4" id="KW-0347">Helicase</keyword>
<dbReference type="Pfam" id="PF02889">
    <property type="entry name" value="Sec63"/>
    <property type="match status" value="2"/>
</dbReference>
<dbReference type="InterPro" id="IPR050474">
    <property type="entry name" value="Hel308_SKI2-like"/>
</dbReference>
<dbReference type="SUPFAM" id="SSF81296">
    <property type="entry name" value="E set domains"/>
    <property type="match status" value="1"/>
</dbReference>
<feature type="domain" description="Helicase C-terminal" evidence="8">
    <location>
        <begin position="1358"/>
        <end position="1552"/>
    </location>
</feature>
<dbReference type="InterPro" id="IPR036388">
    <property type="entry name" value="WH-like_DNA-bd_sf"/>
</dbReference>
<evidence type="ECO:0000256" key="5">
    <source>
        <dbReference type="ARBA" id="ARBA00022840"/>
    </source>
</evidence>
<name>A0A1V6Z7D9_PENNA</name>
<sequence>MDSIAATESQWLTQLAAMRQAIADLKLPQALPIESISYGSDIDLDIDDDYSSPGTNDDVWDIISSDDETSDDLDDLDGLDGLHLAPGSSYNRFWLEDKCQDLAIRNSTMDAAELAQQVIATLAADSNDEELQMSLAEVVGFDDLDLVIDLIAHRGEILSDKGPRLESQTDGLMAGRLQTRAEREHALRQRDFEHKHAALMPAQTRSEPSYPHVFKQHTSGNTLSANGRKYGLPLGSEQIEEPKYTEFAIPASKVGTLGKGRRLVEIAEMDGLCRGTFKGYKTLNRMQSLLYDVAYKTNENMLICAPTGAGKTDAAMLTVLNAVGKNTSPNPLETPEATEFTVQVDDFKIVYVAPMKALAAEVTEKLGKRLAWLGIKVRELTGDMQLTKREIVETQIIVTTPEKWDVVTRKSTGDTELVQKVRLLIIDEVHMLHDERGAVIESLVARTQRQVESTQSLIRIIGLSATLPNYTDVADFLKVNKMAGMFFFDQSFRPVPLEQHFIGVKGKPGSKQSRDNIDSVAYEKVRDMMERGHQVMVFVHSRKDTVMTARMLMQLAAEEGREDLFSCHDHENYSNALRDMKHARARELRDLFASGFGTHHAGMTRSDRNLMERMFSEGLIKVLCCTATLAWGVNLPAAAVVIKGTQLYNPQEGKFIDLSILDVMQIFGRAGRPQFQDTGIGFICTTHDKLSHYLSAVTAQQPIESRFSSRLVDNLNAEISLGTVTSVPEAVQWLGYSYLYVRMKREPRNYGIEFAELRDDPMLVQRRRQLILQAARVLQKSQMIIFNDKTEDLKAKDVGRIASQYYVLQTSVEIFNDMMRPRSGEADVLKMISMSGEFDNIQSRDTESKELQRLRDEVAQTEVAGGNDTPHAKTNLLLQAYISRAKIEDFALASDTGYVAQNAARICRALFMIALNRRWGYQCQVLLSLCKSIEKQIWPFDHPFRQFDLPQPILRNLDEKLPTTSIESMKEMEPAEIGQLVHNHRMGNTLSKLLDNFPTLSVETEIAPLNRDVLRIRLSIYPEFTWNDRHHGASESFWAWVENSETSEIYHHEYFILSRKKLYADHELNFTIPLSDPLPSQIYIRVISDRWLGAETVSPVSFQHLIRPDTESVYTDLLNLQPLPISALKNPILEEIYGQRFQFFNPMQTQIFHLLYHTPANVLLGSPTGSGKTVAAELAMWWAFREKPGSKVVYIAPMKALVRERVQDWRKRLTRQMGLKLVELTGDNTPDTRTIRDADIIITTPEKWDGISRSWQTRDYVRKVSLVIIDEIHLLGGDRGPILEIIVSRMNYIASQSKGSVRLMGMSTACANASDLANWLGVKEGLYNFRHSVRPVPLEIFIDGFPEQRGFCPLMQSMNRPTFLAIKNHSPEKPVIVFVASRRQTRLTAKDLINYCGMEDNPRRFVRMSEDDLELNLARVKDDALREALNFGIGLHHAGLVESDRQLAEELFANNKIQVLVATSTLAWGVNLPAHLVVVKGTQFFDAKIEGYRDMDLTDVLQMLGRAGRPQFDTSGIARIFTQDSKKAFYKHFLHTGFPVESTLHKVLDNHLGAEVSAGTIGTQQDALDYLTWTFFFRRLHKNPSYYGLEISAEEQNTMAAQATAQDFMVELVGKSLNDLAESSCVLVDSATGEVDSTPFGKIMSYYYLSHKTIRYLVSHAKRDPTFQDVLSWMCSATEFDELPVRHNEDLINAELAQNLPLSIDCMGDAPLWDPHTKAFLLLQAYMSRIDLPITDYVGDQTSVLDQGIRIIQASIDVMAELGYHPACQMLMTLLQCIKSARWPEDHPLSILPGVPTEKPRSGLPGTLVSLSSQPAGAVAALVKKLNLPFNFTRITSQLPQLSVSVASVSAKGVDVSLTRRNQPTTPECKVYAPRFPKPQTEGFFLIVCSALSNGMDGELLGLKRVSWPPVSKRNGNSNGNGKGKVNHGAGSSRGRPASDNKGGMLSVRSNFKFPEGILASSTGTNTARVNISVISDSYIGMAWTVSNVEVKLDTGIETQIVAESSVPTKD</sequence>
<dbReference type="SMART" id="SM00382">
    <property type="entry name" value="AAA"/>
    <property type="match status" value="2"/>
</dbReference>
<dbReference type="CDD" id="cd18022">
    <property type="entry name" value="DEXHc_ASCC3_2"/>
    <property type="match status" value="1"/>
</dbReference>
<keyword evidence="3" id="KW-0378">Hydrolase</keyword>
<dbReference type="PIRSF" id="PIRSF039073">
    <property type="entry name" value="BRR2"/>
    <property type="match status" value="1"/>
</dbReference>
<dbReference type="InterPro" id="IPR001650">
    <property type="entry name" value="Helicase_C-like"/>
</dbReference>
<proteinExistence type="inferred from homology"/>
<evidence type="ECO:0000256" key="2">
    <source>
        <dbReference type="ARBA" id="ARBA00022741"/>
    </source>
</evidence>
<dbReference type="Gene3D" id="3.40.50.300">
    <property type="entry name" value="P-loop containing nucleotide triphosphate hydrolases"/>
    <property type="match status" value="4"/>
</dbReference>
<keyword evidence="2" id="KW-0547">Nucleotide-binding</keyword>
<feature type="domain" description="Helicase ATP-binding" evidence="7">
    <location>
        <begin position="1153"/>
        <end position="1328"/>
    </location>
</feature>
<gene>
    <name evidence="9" type="ORF">PENNAL_c0002G11220</name>
</gene>